<sequence length="63" mass="6640">MVGGKRLKGMDGIEKRPDDKAKGAQSDCQSGTTAGQKGPNGLLVRAFSHPFGDGFTCQEKSKD</sequence>
<feature type="region of interest" description="Disordered" evidence="1">
    <location>
        <begin position="1"/>
        <end position="45"/>
    </location>
</feature>
<protein>
    <submittedName>
        <fullName evidence="2">Uncharacterized protein</fullName>
    </submittedName>
</protein>
<keyword evidence="3" id="KW-1185">Reference proteome</keyword>
<evidence type="ECO:0000256" key="1">
    <source>
        <dbReference type="SAM" id="MobiDB-lite"/>
    </source>
</evidence>
<feature type="compositionally biased region" description="Polar residues" evidence="1">
    <location>
        <begin position="26"/>
        <end position="35"/>
    </location>
</feature>
<evidence type="ECO:0000313" key="3">
    <source>
        <dbReference type="Proteomes" id="UP000003112"/>
    </source>
</evidence>
<dbReference type="AlphaFoldDB" id="E6KAR1"/>
<comment type="caution">
    <text evidence="2">The sequence shown here is derived from an EMBL/GenBank/DDBJ whole genome shotgun (WGS) entry which is preliminary data.</text>
</comment>
<dbReference type="Proteomes" id="UP000003112">
    <property type="component" value="Unassembled WGS sequence"/>
</dbReference>
<evidence type="ECO:0000313" key="2">
    <source>
        <dbReference type="EMBL" id="EFU29371.1"/>
    </source>
</evidence>
<gene>
    <name evidence="2" type="ORF">HMPREF6485_2697</name>
</gene>
<accession>E6KAR1</accession>
<dbReference type="HOGENOM" id="CLU_2882111_0_0_10"/>
<dbReference type="EMBL" id="AEPD01000049">
    <property type="protein sequence ID" value="EFU29371.1"/>
    <property type="molecule type" value="Genomic_DNA"/>
</dbReference>
<organism evidence="2 3">
    <name type="scientific">Segatella buccae ATCC 33574</name>
    <dbReference type="NCBI Taxonomy" id="873513"/>
    <lineage>
        <taxon>Bacteria</taxon>
        <taxon>Pseudomonadati</taxon>
        <taxon>Bacteroidota</taxon>
        <taxon>Bacteroidia</taxon>
        <taxon>Bacteroidales</taxon>
        <taxon>Prevotellaceae</taxon>
        <taxon>Segatella</taxon>
    </lineage>
</organism>
<feature type="compositionally biased region" description="Basic and acidic residues" evidence="1">
    <location>
        <begin position="8"/>
        <end position="22"/>
    </location>
</feature>
<proteinExistence type="predicted"/>
<reference evidence="2 3" key="1">
    <citation type="submission" date="2010-10" db="EMBL/GenBank/DDBJ databases">
        <authorList>
            <person name="Muzny D."/>
            <person name="Qin X."/>
            <person name="Deng J."/>
            <person name="Jiang H."/>
            <person name="Liu Y."/>
            <person name="Qu J."/>
            <person name="Song X.-Z."/>
            <person name="Zhang L."/>
            <person name="Thornton R."/>
            <person name="Coyle M."/>
            <person name="Francisco L."/>
            <person name="Jackson L."/>
            <person name="Javaid M."/>
            <person name="Korchina V."/>
            <person name="Kovar C."/>
            <person name="Mata R."/>
            <person name="Mathew T."/>
            <person name="Ngo R."/>
            <person name="Nguyen L."/>
            <person name="Nguyen N."/>
            <person name="Okwuonu G."/>
            <person name="Ongeri F."/>
            <person name="Pham C."/>
            <person name="Simmons D."/>
            <person name="Wilczek-Boney K."/>
            <person name="Hale W."/>
            <person name="Jakkamsetti A."/>
            <person name="Pham P."/>
            <person name="Ruth R."/>
            <person name="San Lucas F."/>
            <person name="Warren J."/>
            <person name="Zhang J."/>
            <person name="Zhao Z."/>
            <person name="Zhou C."/>
            <person name="Zhu D."/>
            <person name="Lee S."/>
            <person name="Bess C."/>
            <person name="Blankenburg K."/>
            <person name="Forbes L."/>
            <person name="Fu Q."/>
            <person name="Gubbala S."/>
            <person name="Hirani K."/>
            <person name="Jayaseelan J.C."/>
            <person name="Lara F."/>
            <person name="Munidasa M."/>
            <person name="Palculict T."/>
            <person name="Patil S."/>
            <person name="Pu L.-L."/>
            <person name="Saada N."/>
            <person name="Tang L."/>
            <person name="Weissenberger G."/>
            <person name="Zhu Y."/>
            <person name="Hemphill L."/>
            <person name="Shang Y."/>
            <person name="Youmans B."/>
            <person name="Ayvaz T."/>
            <person name="Ross M."/>
            <person name="Santibanez J."/>
            <person name="Aqrawi P."/>
            <person name="Gross S."/>
            <person name="Joshi V."/>
            <person name="Fowler G."/>
            <person name="Nazareth L."/>
            <person name="Reid J."/>
            <person name="Worley K."/>
            <person name="Petrosino J."/>
            <person name="Highlander S."/>
            <person name="Gibbs R."/>
        </authorList>
    </citation>
    <scope>NUCLEOTIDE SEQUENCE [LARGE SCALE GENOMIC DNA]</scope>
    <source>
        <strain evidence="2 3">ATCC 33574</strain>
    </source>
</reference>
<name>E6KAR1_9BACT</name>